<reference evidence="1 2" key="1">
    <citation type="submission" date="2017-06" db="EMBL/GenBank/DDBJ databases">
        <title>Genome sequencing of cyanobaciteial culture collection at National Institute for Environmental Studies (NIES).</title>
        <authorList>
            <person name="Hirose Y."/>
            <person name="Shimura Y."/>
            <person name="Fujisawa T."/>
            <person name="Nakamura Y."/>
            <person name="Kawachi M."/>
        </authorList>
    </citation>
    <scope>NUCLEOTIDE SEQUENCE [LARGE SCALE GENOMIC DNA]</scope>
    <source>
        <strain evidence="1 2">NIES-21</strain>
    </source>
</reference>
<proteinExistence type="predicted"/>
<evidence type="ECO:0000313" key="1">
    <source>
        <dbReference type="EMBL" id="BAY16609.1"/>
    </source>
</evidence>
<dbReference type="EMBL" id="AP018174">
    <property type="protein sequence ID" value="BAY16609.1"/>
    <property type="molecule type" value="Genomic_DNA"/>
</dbReference>
<dbReference type="AlphaFoldDB" id="A0A1Z4GGJ7"/>
<organism evidence="1 2">
    <name type="scientific">Anabaenopsis circularis NIES-21</name>
    <dbReference type="NCBI Taxonomy" id="1085406"/>
    <lineage>
        <taxon>Bacteria</taxon>
        <taxon>Bacillati</taxon>
        <taxon>Cyanobacteriota</taxon>
        <taxon>Cyanophyceae</taxon>
        <taxon>Nostocales</taxon>
        <taxon>Nodulariaceae</taxon>
        <taxon>Anabaenopsis</taxon>
    </lineage>
</organism>
<name>A0A1Z4GGJ7_9CYAN</name>
<protein>
    <submittedName>
        <fullName evidence="1">Uncharacterized protein</fullName>
    </submittedName>
</protein>
<accession>A0A1Z4GGJ7</accession>
<keyword evidence="2" id="KW-1185">Reference proteome</keyword>
<dbReference type="Proteomes" id="UP000218287">
    <property type="component" value="Chromosome"/>
</dbReference>
<evidence type="ECO:0000313" key="2">
    <source>
        <dbReference type="Proteomes" id="UP000218287"/>
    </source>
</evidence>
<sequence length="52" mass="5926">MGICESDRLKQRFYNKAILYATLIKTAGVKYCSGYNMSILGSKYAKSHQNYP</sequence>
<gene>
    <name evidence="1" type="ORF">NIES21_24390</name>
</gene>